<sequence>MSGDSIARCLEMVIGGAGDDQLTSSCICSITPRNCSCRYNQDLNSMYRGLDVHIAGSKTLVCHLRTSSHPPLKSKISEKTSSKSKTNGCDNKTCDRDKPVFQEGLTDGGSSRCNLSTLNLVMLYFLISSLIFDKAHSQGVFIEVDDICIGTCVAQKDWKFNGNCPQTHCDYQCAAQRLAHQVGHRDGTEYHCALNYHNRSENRQTWAEVQNCKKGEQPYVMLYGNTIELPTSKWMIVCDKCNDNMYYNSDESTSSNTYNTCTFEKRNRCTPENHKINCGIPWEERTESDGYCRCDYEQGYAPFNGDINVPMCFYSEEECVIKKCPPGKELVSSK</sequence>
<evidence type="ECO:0000313" key="2">
    <source>
        <dbReference type="EMBL" id="WAR19990.1"/>
    </source>
</evidence>
<accession>A0ABY7FCW2</accession>
<feature type="non-terminal residue" evidence="2">
    <location>
        <position position="334"/>
    </location>
</feature>
<proteinExistence type="predicted"/>
<organism evidence="2 3">
    <name type="scientific">Mya arenaria</name>
    <name type="common">Soft-shell clam</name>
    <dbReference type="NCBI Taxonomy" id="6604"/>
    <lineage>
        <taxon>Eukaryota</taxon>
        <taxon>Metazoa</taxon>
        <taxon>Spiralia</taxon>
        <taxon>Lophotrochozoa</taxon>
        <taxon>Mollusca</taxon>
        <taxon>Bivalvia</taxon>
        <taxon>Autobranchia</taxon>
        <taxon>Heteroconchia</taxon>
        <taxon>Euheterodonta</taxon>
        <taxon>Imparidentia</taxon>
        <taxon>Neoheterodontei</taxon>
        <taxon>Myida</taxon>
        <taxon>Myoidea</taxon>
        <taxon>Myidae</taxon>
        <taxon>Mya</taxon>
    </lineage>
</organism>
<keyword evidence="3" id="KW-1185">Reference proteome</keyword>
<evidence type="ECO:0000256" key="1">
    <source>
        <dbReference type="SAM" id="MobiDB-lite"/>
    </source>
</evidence>
<dbReference type="Proteomes" id="UP001164746">
    <property type="component" value="Chromosome 11"/>
</dbReference>
<name>A0ABY7FCW2_MYAAR</name>
<gene>
    <name evidence="2" type="ORF">MAR_001828</name>
</gene>
<feature type="region of interest" description="Disordered" evidence="1">
    <location>
        <begin position="68"/>
        <end position="89"/>
    </location>
</feature>
<evidence type="ECO:0000313" key="3">
    <source>
        <dbReference type="Proteomes" id="UP001164746"/>
    </source>
</evidence>
<reference evidence="2" key="1">
    <citation type="submission" date="2022-11" db="EMBL/GenBank/DDBJ databases">
        <title>Centuries of genome instability and evolution in soft-shell clam transmissible cancer (bioRxiv).</title>
        <authorList>
            <person name="Hart S.F.M."/>
            <person name="Yonemitsu M.A."/>
            <person name="Giersch R.M."/>
            <person name="Beal B.F."/>
            <person name="Arriagada G."/>
            <person name="Davis B.W."/>
            <person name="Ostrander E.A."/>
            <person name="Goff S.P."/>
            <person name="Metzger M.J."/>
        </authorList>
    </citation>
    <scope>NUCLEOTIDE SEQUENCE</scope>
    <source>
        <strain evidence="2">MELC-2E11</strain>
        <tissue evidence="2">Siphon/mantle</tissue>
    </source>
</reference>
<protein>
    <submittedName>
        <fullName evidence="2">Uncharacterized protein</fullName>
    </submittedName>
</protein>
<dbReference type="EMBL" id="CP111022">
    <property type="protein sequence ID" value="WAR19990.1"/>
    <property type="molecule type" value="Genomic_DNA"/>
</dbReference>